<evidence type="ECO:0000313" key="3">
    <source>
        <dbReference type="Proteomes" id="UP001500392"/>
    </source>
</evidence>
<protein>
    <recommendedName>
        <fullName evidence="1">Transglutaminase-like domain-containing protein</fullName>
    </recommendedName>
</protein>
<dbReference type="InterPro" id="IPR002931">
    <property type="entry name" value="Transglutaminase-like"/>
</dbReference>
<dbReference type="PANTHER" id="PTHR33490">
    <property type="entry name" value="BLR5614 PROTEIN-RELATED"/>
    <property type="match status" value="1"/>
</dbReference>
<dbReference type="InterPro" id="IPR038765">
    <property type="entry name" value="Papain-like_cys_pep_sf"/>
</dbReference>
<feature type="domain" description="Transglutaminase-like" evidence="1">
    <location>
        <begin position="373"/>
        <end position="440"/>
    </location>
</feature>
<evidence type="ECO:0000313" key="2">
    <source>
        <dbReference type="EMBL" id="GAA4106140.1"/>
    </source>
</evidence>
<dbReference type="RefSeq" id="WP_344938814.1">
    <property type="nucleotide sequence ID" value="NZ_BAABDM010000012.1"/>
</dbReference>
<dbReference type="SUPFAM" id="SSF54001">
    <property type="entry name" value="Cysteine proteinases"/>
    <property type="match status" value="1"/>
</dbReference>
<dbReference type="Proteomes" id="UP001500392">
    <property type="component" value="Unassembled WGS sequence"/>
</dbReference>
<gene>
    <name evidence="2" type="ORF">GCM10022414_36460</name>
</gene>
<dbReference type="SMART" id="SM00460">
    <property type="entry name" value="TGc"/>
    <property type="match status" value="1"/>
</dbReference>
<name>A0ABP7X9C4_9GAMM</name>
<proteinExistence type="predicted"/>
<dbReference type="Gene3D" id="3.10.620.30">
    <property type="match status" value="1"/>
</dbReference>
<keyword evidence="3" id="KW-1185">Reference proteome</keyword>
<dbReference type="EMBL" id="BAABDM010000012">
    <property type="protein sequence ID" value="GAA4106140.1"/>
    <property type="molecule type" value="Genomic_DNA"/>
</dbReference>
<reference evidence="3" key="1">
    <citation type="journal article" date="2019" name="Int. J. Syst. Evol. Microbiol.">
        <title>The Global Catalogue of Microorganisms (GCM) 10K type strain sequencing project: providing services to taxonomists for standard genome sequencing and annotation.</title>
        <authorList>
            <consortium name="The Broad Institute Genomics Platform"/>
            <consortium name="The Broad Institute Genome Sequencing Center for Infectious Disease"/>
            <person name="Wu L."/>
            <person name="Ma J."/>
        </authorList>
    </citation>
    <scope>NUCLEOTIDE SEQUENCE [LARGE SCALE GENOMIC DNA]</scope>
    <source>
        <strain evidence="3">JCM 17304</strain>
    </source>
</reference>
<dbReference type="PANTHER" id="PTHR33490:SF3">
    <property type="entry name" value="CONSERVED INTEGRAL MEMBRANE PROTEIN"/>
    <property type="match status" value="1"/>
</dbReference>
<dbReference type="Pfam" id="PF01841">
    <property type="entry name" value="Transglut_core"/>
    <property type="match status" value="1"/>
</dbReference>
<sequence length="481" mass="53195">MTFKRLSPEQAFKFLSFALLCAISVRTLAAQEQWQILSLAGNKMGYRHIEHKEIEKTIISRETLTITVSQPGASNTTTTTVLESRESYDGKPLSMSKTVSSATANHNMRVTVDGNVLHLTQDELASGGKDYPIPQPFLLSQALRQALQNGAGQKSPFNYFSWSFSNQQFEQIQLTVKPHLNPENPDFTWHIQRKIMSGGARETDIYTDAAFYTLREISRSGGDELLIESCTQECATAYFEPVTHVYRQLISSPYKISDAALRSKIRYQLLGHLSSTPPATSEQSVRAIDGGVEITVCSNCGSESTASPADLTARLQANYWLTSDAELIHSKALEILGDKPISTAAKMRRLSRFVSRHMNEEASYSGYATALEAYHSKQGDCTEHALLLASLARAAGIPSRVAFGLAYSNERFLGRKYVFVPHAWVQAWTGDKWESFDSGLGQFTAGHIALGISNGEQSEVLKLNAQLHQLKITSAVQIKSR</sequence>
<evidence type="ECO:0000259" key="1">
    <source>
        <dbReference type="SMART" id="SM00460"/>
    </source>
</evidence>
<organism evidence="2 3">
    <name type="scientific">Zhongshania borealis</name>
    <dbReference type="NCBI Taxonomy" id="889488"/>
    <lineage>
        <taxon>Bacteria</taxon>
        <taxon>Pseudomonadati</taxon>
        <taxon>Pseudomonadota</taxon>
        <taxon>Gammaproteobacteria</taxon>
        <taxon>Cellvibrionales</taxon>
        <taxon>Spongiibacteraceae</taxon>
        <taxon>Zhongshania</taxon>
    </lineage>
</organism>
<comment type="caution">
    <text evidence="2">The sequence shown here is derived from an EMBL/GenBank/DDBJ whole genome shotgun (WGS) entry which is preliminary data.</text>
</comment>
<accession>A0ABP7X9C4</accession>